<keyword evidence="2" id="KW-1185">Reference proteome</keyword>
<dbReference type="SUPFAM" id="SSF53335">
    <property type="entry name" value="S-adenosyl-L-methionine-dependent methyltransferases"/>
    <property type="match status" value="1"/>
</dbReference>
<name>A0A4R6QJR7_9BURK</name>
<evidence type="ECO:0000313" key="1">
    <source>
        <dbReference type="EMBL" id="TDP63966.1"/>
    </source>
</evidence>
<dbReference type="PANTHER" id="PTHR20974">
    <property type="entry name" value="UPF0585 PROTEIN CG18661"/>
    <property type="match status" value="1"/>
</dbReference>
<dbReference type="Gene3D" id="3.40.50.150">
    <property type="entry name" value="Vaccinia Virus protein VP39"/>
    <property type="match status" value="1"/>
</dbReference>
<dbReference type="Proteomes" id="UP000295361">
    <property type="component" value="Unassembled WGS sequence"/>
</dbReference>
<reference evidence="1 2" key="1">
    <citation type="submission" date="2019-03" db="EMBL/GenBank/DDBJ databases">
        <title>Genomic Encyclopedia of Type Strains, Phase IV (KMG-IV): sequencing the most valuable type-strain genomes for metagenomic binning, comparative biology and taxonomic classification.</title>
        <authorList>
            <person name="Goeker M."/>
        </authorList>
    </citation>
    <scope>NUCLEOTIDE SEQUENCE [LARGE SCALE GENOMIC DNA]</scope>
    <source>
        <strain evidence="1 2">DSM 16998</strain>
    </source>
</reference>
<gene>
    <name evidence="1" type="ORF">DES47_104248</name>
</gene>
<dbReference type="Pfam" id="PF06080">
    <property type="entry name" value="DUF938"/>
    <property type="match status" value="1"/>
</dbReference>
<proteinExistence type="predicted"/>
<dbReference type="EMBL" id="SNXS01000004">
    <property type="protein sequence ID" value="TDP63966.1"/>
    <property type="molecule type" value="Genomic_DNA"/>
</dbReference>
<dbReference type="OrthoDB" id="9342562at2"/>
<protein>
    <submittedName>
        <fullName evidence="1">Uncharacterized protein DUF938</fullName>
    </submittedName>
</protein>
<sequence>MTPQSPRMLNAPAAERNKQPILEVLQRLLPAQGVALEIASGTGQHAAHFAAGLARWTWQPSDYDAANLASIAAWTAGLANVLPAIQLDVLAPVWPLPAEAQTLDAIFCANMLHISPWPTCAALMQGAARHLSPLGRLITYGPYRVPGVATAPSNEAFDADLRARNPAWGLRGLDDVKAEALRADLQLIEQISMPANNLLLVFARG</sequence>
<accession>A0A4R6QJR7</accession>
<evidence type="ECO:0000313" key="2">
    <source>
        <dbReference type="Proteomes" id="UP000295361"/>
    </source>
</evidence>
<dbReference type="InterPro" id="IPR029063">
    <property type="entry name" value="SAM-dependent_MTases_sf"/>
</dbReference>
<comment type="caution">
    <text evidence="1">The sequence shown here is derived from an EMBL/GenBank/DDBJ whole genome shotgun (WGS) entry which is preliminary data.</text>
</comment>
<dbReference type="InterPro" id="IPR010342">
    <property type="entry name" value="DUF938"/>
</dbReference>
<dbReference type="InParanoid" id="A0A4R6QJR7"/>
<dbReference type="PANTHER" id="PTHR20974:SF0">
    <property type="entry name" value="UPF0585 PROTEIN CG18661"/>
    <property type="match status" value="1"/>
</dbReference>
<organism evidence="1 2">
    <name type="scientific">Roseateles toxinivorans</name>
    <dbReference type="NCBI Taxonomy" id="270368"/>
    <lineage>
        <taxon>Bacteria</taxon>
        <taxon>Pseudomonadati</taxon>
        <taxon>Pseudomonadota</taxon>
        <taxon>Betaproteobacteria</taxon>
        <taxon>Burkholderiales</taxon>
        <taxon>Sphaerotilaceae</taxon>
        <taxon>Roseateles</taxon>
    </lineage>
</organism>
<dbReference type="AlphaFoldDB" id="A0A4R6QJR7"/>